<feature type="transmembrane region" description="Helical" evidence="13">
    <location>
        <begin position="46"/>
        <end position="62"/>
    </location>
</feature>
<evidence type="ECO:0000256" key="8">
    <source>
        <dbReference type="ARBA" id="ARBA00022692"/>
    </source>
</evidence>
<feature type="transmembrane region" description="Helical" evidence="13">
    <location>
        <begin position="228"/>
        <end position="251"/>
    </location>
</feature>
<evidence type="ECO:0000256" key="11">
    <source>
        <dbReference type="ARBA" id="ARBA00023572"/>
    </source>
</evidence>
<keyword evidence="6" id="KW-0808">Transferase</keyword>
<feature type="transmembrane region" description="Helical" evidence="13">
    <location>
        <begin position="94"/>
        <end position="115"/>
    </location>
</feature>
<comment type="catalytic activity">
    <reaction evidence="1 13">
        <text>[protein]-C-terminal S-[(2E,6E)-farnesyl]-L-cysteine + S-adenosyl-L-methionine = [protein]-C-terminal S-[(2E,6E)-farnesyl]-L-cysteine methyl ester + S-adenosyl-L-homocysteine</text>
        <dbReference type="Rhea" id="RHEA:21672"/>
        <dbReference type="Rhea" id="RHEA-COMP:12125"/>
        <dbReference type="Rhea" id="RHEA-COMP:12126"/>
        <dbReference type="ChEBI" id="CHEBI:57856"/>
        <dbReference type="ChEBI" id="CHEBI:59789"/>
        <dbReference type="ChEBI" id="CHEBI:90510"/>
        <dbReference type="ChEBI" id="CHEBI:90511"/>
        <dbReference type="EC" id="2.1.1.100"/>
    </reaction>
</comment>
<dbReference type="PROSITE" id="PS51564">
    <property type="entry name" value="SAM_ICMT"/>
    <property type="match status" value="1"/>
</dbReference>
<comment type="caution">
    <text evidence="14">The sequence shown here is derived from an EMBL/GenBank/DDBJ whole genome shotgun (WGS) entry which is preliminary data.</text>
</comment>
<dbReference type="EC" id="2.1.1.100" evidence="4 13"/>
<dbReference type="PANTHER" id="PTHR12714:SF9">
    <property type="entry name" value="PROTEIN-S-ISOPRENYLCYSTEINE O-METHYLTRANSFERASE"/>
    <property type="match status" value="1"/>
</dbReference>
<organism evidence="14 15">
    <name type="scientific">Aphis glycines</name>
    <name type="common">Soybean aphid</name>
    <dbReference type="NCBI Taxonomy" id="307491"/>
    <lineage>
        <taxon>Eukaryota</taxon>
        <taxon>Metazoa</taxon>
        <taxon>Ecdysozoa</taxon>
        <taxon>Arthropoda</taxon>
        <taxon>Hexapoda</taxon>
        <taxon>Insecta</taxon>
        <taxon>Pterygota</taxon>
        <taxon>Neoptera</taxon>
        <taxon>Paraneoptera</taxon>
        <taxon>Hemiptera</taxon>
        <taxon>Sternorrhyncha</taxon>
        <taxon>Aphidomorpha</taxon>
        <taxon>Aphidoidea</taxon>
        <taxon>Aphididae</taxon>
        <taxon>Aphidini</taxon>
        <taxon>Aphis</taxon>
        <taxon>Aphis</taxon>
    </lineage>
</organism>
<dbReference type="PANTHER" id="PTHR12714">
    <property type="entry name" value="PROTEIN-S ISOPRENYLCYSTEINE O-METHYLTRANSFERASE"/>
    <property type="match status" value="1"/>
</dbReference>
<keyword evidence="7 13" id="KW-0949">S-adenosyl-L-methionine</keyword>
<feature type="transmembrane region" description="Helical" evidence="13">
    <location>
        <begin position="69"/>
        <end position="88"/>
    </location>
</feature>
<evidence type="ECO:0000313" key="15">
    <source>
        <dbReference type="Proteomes" id="UP000475862"/>
    </source>
</evidence>
<gene>
    <name evidence="14" type="ORF">AGLY_009423</name>
</gene>
<evidence type="ECO:0000256" key="5">
    <source>
        <dbReference type="ARBA" id="ARBA00022603"/>
    </source>
</evidence>
<dbReference type="OrthoDB" id="422086at2759"/>
<comment type="subcellular location">
    <subcellularLocation>
        <location evidence="13">Endoplasmic reticulum membrane</location>
        <topology evidence="13">Multi-pass membrane protein</topology>
    </subcellularLocation>
    <subcellularLocation>
        <location evidence="2">Membrane</location>
        <topology evidence="2">Multi-pass membrane protein</topology>
    </subcellularLocation>
</comment>
<dbReference type="GO" id="GO:0032259">
    <property type="term" value="P:methylation"/>
    <property type="evidence" value="ECO:0007669"/>
    <property type="project" value="UniProtKB-KW"/>
</dbReference>
<dbReference type="EMBL" id="VYZN01000037">
    <property type="protein sequence ID" value="KAE9532995.1"/>
    <property type="molecule type" value="Genomic_DNA"/>
</dbReference>
<evidence type="ECO:0000256" key="7">
    <source>
        <dbReference type="ARBA" id="ARBA00022691"/>
    </source>
</evidence>
<feature type="transmembrane region" description="Helical" evidence="13">
    <location>
        <begin position="136"/>
        <end position="158"/>
    </location>
</feature>
<evidence type="ECO:0000256" key="3">
    <source>
        <dbReference type="ARBA" id="ARBA00009140"/>
    </source>
</evidence>
<dbReference type="Pfam" id="PF04140">
    <property type="entry name" value="ICMT"/>
    <property type="match status" value="1"/>
</dbReference>
<dbReference type="InterPro" id="IPR007269">
    <property type="entry name" value="ICMT_MeTrfase"/>
</dbReference>
<dbReference type="GO" id="GO:0005789">
    <property type="term" value="C:endoplasmic reticulum membrane"/>
    <property type="evidence" value="ECO:0007669"/>
    <property type="project" value="UniProtKB-SubCell"/>
</dbReference>
<dbReference type="Proteomes" id="UP000475862">
    <property type="component" value="Unassembled WGS sequence"/>
</dbReference>
<feature type="transmembrane region" description="Helical" evidence="13">
    <location>
        <begin position="7"/>
        <end position="26"/>
    </location>
</feature>
<protein>
    <recommendedName>
        <fullName evidence="12 13">Protein-S-isoprenylcysteine O-methyltransferase</fullName>
        <ecNumber evidence="4 13">2.1.1.100</ecNumber>
    </recommendedName>
</protein>
<evidence type="ECO:0000256" key="6">
    <source>
        <dbReference type="ARBA" id="ARBA00022679"/>
    </source>
</evidence>
<evidence type="ECO:0000256" key="12">
    <source>
        <dbReference type="ARBA" id="ARBA00023656"/>
    </source>
</evidence>
<comment type="similarity">
    <text evidence="3 13">Belongs to the class VI-like SAM-binding methyltransferase superfamily. Isoprenylcysteine carboxyl methyltransferase family.</text>
</comment>
<evidence type="ECO:0000313" key="14">
    <source>
        <dbReference type="EMBL" id="KAE9532995.1"/>
    </source>
</evidence>
<proteinExistence type="inferred from homology"/>
<dbReference type="AlphaFoldDB" id="A0A6G0THT2"/>
<dbReference type="InterPro" id="IPR025770">
    <property type="entry name" value="PPMT_MeTrfase"/>
</dbReference>
<dbReference type="Gene3D" id="1.20.120.1630">
    <property type="match status" value="1"/>
</dbReference>
<keyword evidence="10 13" id="KW-0472">Membrane</keyword>
<keyword evidence="9 13" id="KW-1133">Transmembrane helix</keyword>
<evidence type="ECO:0000256" key="1">
    <source>
        <dbReference type="ARBA" id="ARBA00001450"/>
    </source>
</evidence>
<comment type="function">
    <text evidence="11">Catalyzes the post-translational methylation of isoprenylated C-terminal cysteine residues.</text>
</comment>
<name>A0A6G0THT2_APHGL</name>
<keyword evidence="5 13" id="KW-0489">Methyltransferase</keyword>
<accession>A0A6G0THT2</accession>
<keyword evidence="13" id="KW-0256">Endoplasmic reticulum</keyword>
<sequence>MISKNGIVSVYGFLLGLSVLFVWLLLQNNVFLGTYVDRTVVNPLHLFIVYTAISNVLVRVVNRGITYKVCAQALFLGLVMAAGLLISIQAPASWKPFGCILCYFLIKYMCVMAIFHYSEFLSIAVCNPKTLTSSSFMLNHSVAYGVAATTSWLEYLLWHYFLRDMKTIHEISYCGLVLCAFGEALRKGAIWTARDNFTHLVQQEKTQTHTLVTHGVYSWFRHPSYVGWFYWSIGTQIVMINPVCVVAYALASWKFFKDRIYYEEITLLNFFGEDYISYQEKVGIGLPFIRGFVVTQISVNCYPIRINGLDIKKHIRQPCKVVPHIINKLSAYKYYKNINKSQVETGTYTGCHHVIDNTTGRFNYIPIGIFQSVQAHASRVASNLANFIAWCTSQPVALNLSKHCSPDTCD</sequence>
<evidence type="ECO:0000256" key="10">
    <source>
        <dbReference type="ARBA" id="ARBA00023136"/>
    </source>
</evidence>
<keyword evidence="15" id="KW-1185">Reference proteome</keyword>
<evidence type="ECO:0000256" key="9">
    <source>
        <dbReference type="ARBA" id="ARBA00022989"/>
    </source>
</evidence>
<keyword evidence="8 13" id="KW-0812">Transmembrane</keyword>
<evidence type="ECO:0000256" key="2">
    <source>
        <dbReference type="ARBA" id="ARBA00004141"/>
    </source>
</evidence>
<dbReference type="GO" id="GO:0004671">
    <property type="term" value="F:protein C-terminal S-isoprenylcysteine carboxyl O-methyltransferase activity"/>
    <property type="evidence" value="ECO:0007669"/>
    <property type="project" value="UniProtKB-EC"/>
</dbReference>
<evidence type="ECO:0000256" key="13">
    <source>
        <dbReference type="RuleBase" id="RU362022"/>
    </source>
</evidence>
<evidence type="ECO:0000256" key="4">
    <source>
        <dbReference type="ARBA" id="ARBA00012151"/>
    </source>
</evidence>
<reference evidence="14 15" key="1">
    <citation type="submission" date="2019-08" db="EMBL/GenBank/DDBJ databases">
        <title>The genome of the soybean aphid Biotype 1, its phylome, world population structure and adaptation to the North American continent.</title>
        <authorList>
            <person name="Giordano R."/>
            <person name="Donthu R.K."/>
            <person name="Hernandez A.G."/>
            <person name="Wright C.L."/>
            <person name="Zimin A.V."/>
        </authorList>
    </citation>
    <scope>NUCLEOTIDE SEQUENCE [LARGE SCALE GENOMIC DNA]</scope>
    <source>
        <tissue evidence="14">Whole aphids</tissue>
    </source>
</reference>